<dbReference type="RefSeq" id="WP_133768905.1">
    <property type="nucleotide sequence ID" value="NZ_SNZR01000011.1"/>
</dbReference>
<evidence type="ECO:0000256" key="2">
    <source>
        <dbReference type="SAM" id="SignalP"/>
    </source>
</evidence>
<dbReference type="PANTHER" id="PTHR42928:SF5">
    <property type="entry name" value="BLR1237 PROTEIN"/>
    <property type="match status" value="1"/>
</dbReference>
<dbReference type="PIRSF" id="PIRSF017082">
    <property type="entry name" value="YflP"/>
    <property type="match status" value="1"/>
</dbReference>
<keyword evidence="2" id="KW-0732">Signal</keyword>
<dbReference type="InterPro" id="IPR042100">
    <property type="entry name" value="Bug_dom1"/>
</dbReference>
<name>A0A4R7C9D4_9HYPH</name>
<dbReference type="PANTHER" id="PTHR42928">
    <property type="entry name" value="TRICARBOXYLATE-BINDING PROTEIN"/>
    <property type="match status" value="1"/>
</dbReference>
<evidence type="ECO:0000313" key="4">
    <source>
        <dbReference type="Proteomes" id="UP000295122"/>
    </source>
</evidence>
<keyword evidence="4" id="KW-1185">Reference proteome</keyword>
<dbReference type="Pfam" id="PF03401">
    <property type="entry name" value="TctC"/>
    <property type="match status" value="1"/>
</dbReference>
<dbReference type="Gene3D" id="3.40.190.10">
    <property type="entry name" value="Periplasmic binding protein-like II"/>
    <property type="match status" value="1"/>
</dbReference>
<dbReference type="AlphaFoldDB" id="A0A4R7C9D4"/>
<feature type="chain" id="PRO_5020886346" evidence="2">
    <location>
        <begin position="20"/>
        <end position="315"/>
    </location>
</feature>
<comment type="similarity">
    <text evidence="1">Belongs to the UPF0065 (bug) family.</text>
</comment>
<feature type="signal peptide" evidence="2">
    <location>
        <begin position="1"/>
        <end position="19"/>
    </location>
</feature>
<evidence type="ECO:0000313" key="3">
    <source>
        <dbReference type="EMBL" id="TDR93955.1"/>
    </source>
</evidence>
<evidence type="ECO:0000256" key="1">
    <source>
        <dbReference type="ARBA" id="ARBA00006987"/>
    </source>
</evidence>
<sequence length="315" mass="33455">MRVLILIVWLIGSATSAHAADLSRIVVGFPAGQTTDIVARLIAERLGPELQENVIVENRPGQGGSIALGALARAAPDGSTLVLAPLASLAVNPHLYKTVGYDSLTDFAPVALVVDLPMLMVANPSRRLTSLPDLIARAKANPGKITFPSSGSGTLSHLSMETLKKLSGTSMLHVPYRGSVPALTDLIAGMVDVAIDTVTVTEPFIRDRQLTLLAVATDKRLAAFPDTPTIAELGYPGFSFAPWLMVVAPAKTPPERIARLGAAITKVMNAPDIVERLNKIGVRTFVDAPKDLPGFLRGEHERWGAIVKDSGLRVE</sequence>
<keyword evidence="3" id="KW-0675">Receptor</keyword>
<proteinExistence type="inferred from homology"/>
<dbReference type="EMBL" id="SNZR01000011">
    <property type="protein sequence ID" value="TDR93955.1"/>
    <property type="molecule type" value="Genomic_DNA"/>
</dbReference>
<dbReference type="Proteomes" id="UP000295122">
    <property type="component" value="Unassembled WGS sequence"/>
</dbReference>
<dbReference type="Gene3D" id="3.40.190.150">
    <property type="entry name" value="Bordetella uptake gene, domain 1"/>
    <property type="match status" value="1"/>
</dbReference>
<reference evidence="3 4" key="1">
    <citation type="submission" date="2019-03" db="EMBL/GenBank/DDBJ databases">
        <title>Genomic Encyclopedia of Type Strains, Phase IV (KMG-IV): sequencing the most valuable type-strain genomes for metagenomic binning, comparative biology and taxonomic classification.</title>
        <authorList>
            <person name="Goeker M."/>
        </authorList>
    </citation>
    <scope>NUCLEOTIDE SEQUENCE [LARGE SCALE GENOMIC DNA]</scope>
    <source>
        <strain evidence="3 4">DSM 25903</strain>
    </source>
</reference>
<comment type="caution">
    <text evidence="3">The sequence shown here is derived from an EMBL/GenBank/DDBJ whole genome shotgun (WGS) entry which is preliminary data.</text>
</comment>
<gene>
    <name evidence="3" type="ORF">EV668_1224</name>
</gene>
<dbReference type="SUPFAM" id="SSF53850">
    <property type="entry name" value="Periplasmic binding protein-like II"/>
    <property type="match status" value="1"/>
</dbReference>
<accession>A0A4R7C9D4</accession>
<dbReference type="OrthoDB" id="9780943at2"/>
<organism evidence="3 4">
    <name type="scientific">Enterovirga rhinocerotis</name>
    <dbReference type="NCBI Taxonomy" id="1339210"/>
    <lineage>
        <taxon>Bacteria</taxon>
        <taxon>Pseudomonadati</taxon>
        <taxon>Pseudomonadota</taxon>
        <taxon>Alphaproteobacteria</taxon>
        <taxon>Hyphomicrobiales</taxon>
        <taxon>Methylobacteriaceae</taxon>
        <taxon>Enterovirga</taxon>
    </lineage>
</organism>
<dbReference type="InterPro" id="IPR005064">
    <property type="entry name" value="BUG"/>
</dbReference>
<dbReference type="CDD" id="cd07012">
    <property type="entry name" value="PBP2_Bug_TTT"/>
    <property type="match status" value="1"/>
</dbReference>
<protein>
    <submittedName>
        <fullName evidence="3">Tripartite-type tricarboxylate transporter receptor subunit TctC</fullName>
    </submittedName>
</protein>